<evidence type="ECO:0000256" key="3">
    <source>
        <dbReference type="ARBA" id="ARBA00022989"/>
    </source>
</evidence>
<feature type="transmembrane region" description="Helical" evidence="5">
    <location>
        <begin position="42"/>
        <end position="64"/>
    </location>
</feature>
<dbReference type="InterPro" id="IPR000425">
    <property type="entry name" value="MIP"/>
</dbReference>
<evidence type="ECO:0000256" key="1">
    <source>
        <dbReference type="ARBA" id="ARBA00004141"/>
    </source>
</evidence>
<keyword evidence="8" id="KW-1185">Reference proteome</keyword>
<keyword evidence="4 5" id="KW-0472">Membrane</keyword>
<gene>
    <name evidence="7" type="ORF">HID58_004711</name>
</gene>
<accession>A0ABQ8E6J6</accession>
<dbReference type="PANTHER" id="PTHR45665">
    <property type="entry name" value="AQUAPORIN-8"/>
    <property type="match status" value="1"/>
</dbReference>
<evidence type="ECO:0000313" key="7">
    <source>
        <dbReference type="EMBL" id="KAH0937250.1"/>
    </source>
</evidence>
<comment type="subcellular location">
    <subcellularLocation>
        <location evidence="1">Membrane</location>
        <topology evidence="1">Multi-pass membrane protein</topology>
    </subcellularLocation>
</comment>
<dbReference type="Gene3D" id="1.20.1080.10">
    <property type="entry name" value="Glycerol uptake facilitator protein"/>
    <property type="match status" value="1"/>
</dbReference>
<dbReference type="SUPFAM" id="SSF81338">
    <property type="entry name" value="Aquaporin-like"/>
    <property type="match status" value="1"/>
</dbReference>
<name>A0ABQ8E6J6_BRANA</name>
<organism evidence="7 8">
    <name type="scientific">Brassica napus</name>
    <name type="common">Rape</name>
    <dbReference type="NCBI Taxonomy" id="3708"/>
    <lineage>
        <taxon>Eukaryota</taxon>
        <taxon>Viridiplantae</taxon>
        <taxon>Streptophyta</taxon>
        <taxon>Embryophyta</taxon>
        <taxon>Tracheophyta</taxon>
        <taxon>Spermatophyta</taxon>
        <taxon>Magnoliopsida</taxon>
        <taxon>eudicotyledons</taxon>
        <taxon>Gunneridae</taxon>
        <taxon>Pentapetalae</taxon>
        <taxon>rosids</taxon>
        <taxon>malvids</taxon>
        <taxon>Brassicales</taxon>
        <taxon>Brassicaceae</taxon>
        <taxon>Brassiceae</taxon>
        <taxon>Brassica</taxon>
    </lineage>
</organism>
<dbReference type="PANTHER" id="PTHR45665:SF27">
    <property type="entry name" value="AQUAPORIN TIP5-1-RELATED"/>
    <property type="match status" value="1"/>
</dbReference>
<proteinExistence type="predicted"/>
<evidence type="ECO:0000313" key="8">
    <source>
        <dbReference type="Proteomes" id="UP000824890"/>
    </source>
</evidence>
<dbReference type="Pfam" id="PF00230">
    <property type="entry name" value="MIP"/>
    <property type="match status" value="1"/>
</dbReference>
<feature type="signal peptide" evidence="6">
    <location>
        <begin position="1"/>
        <end position="20"/>
    </location>
</feature>
<dbReference type="InterPro" id="IPR023271">
    <property type="entry name" value="Aquaporin-like"/>
</dbReference>
<evidence type="ECO:0000256" key="6">
    <source>
        <dbReference type="SAM" id="SignalP"/>
    </source>
</evidence>
<keyword evidence="6" id="KW-0732">Signal</keyword>
<reference evidence="7 8" key="1">
    <citation type="submission" date="2021-05" db="EMBL/GenBank/DDBJ databases">
        <title>Genome Assembly of Synthetic Allotetraploid Brassica napus Reveals Homoeologous Exchanges between Subgenomes.</title>
        <authorList>
            <person name="Davis J.T."/>
        </authorList>
    </citation>
    <scope>NUCLEOTIDE SEQUENCE [LARGE SCALE GENOMIC DNA]</scope>
    <source>
        <strain evidence="8">cv. Da-Ae</strain>
        <tissue evidence="7">Seedling</tissue>
    </source>
</reference>
<evidence type="ECO:0000256" key="5">
    <source>
        <dbReference type="SAM" id="Phobius"/>
    </source>
</evidence>
<evidence type="ECO:0000256" key="2">
    <source>
        <dbReference type="ARBA" id="ARBA00022692"/>
    </source>
</evidence>
<feature type="chain" id="PRO_5046538091" evidence="6">
    <location>
        <begin position="21"/>
        <end position="163"/>
    </location>
</feature>
<dbReference type="EMBL" id="JAGKQM010000002">
    <property type="protein sequence ID" value="KAH0937250.1"/>
    <property type="molecule type" value="Genomic_DNA"/>
</dbReference>
<dbReference type="Proteomes" id="UP000824890">
    <property type="component" value="Unassembled WGS sequence"/>
</dbReference>
<comment type="caution">
    <text evidence="7">The sequence shown here is derived from an EMBL/GenBank/DDBJ whole genome shotgun (WGS) entry which is preliminary data.</text>
</comment>
<sequence length="163" mass="18193">MKRMKQLLVLLIFTCPSVKFSTSLTAGDCIETSWNVSRGHVNPAVMFGMAVAGRISVPIAMFYWTSQMIASVMACLVLKVIVVEQRSSLSTPCSRLTTRDVAYEGARNPGVRPLAVGPIFIGRWSILWRSHESGMCLWVCYDVWKTTVVLPQEMLLVFDDLCV</sequence>
<dbReference type="InterPro" id="IPR034294">
    <property type="entry name" value="Aquaporin_transptr"/>
</dbReference>
<protein>
    <submittedName>
        <fullName evidence="7">Uncharacterized protein</fullName>
    </submittedName>
</protein>
<keyword evidence="3 5" id="KW-1133">Transmembrane helix</keyword>
<evidence type="ECO:0000256" key="4">
    <source>
        <dbReference type="ARBA" id="ARBA00023136"/>
    </source>
</evidence>
<keyword evidence="2 5" id="KW-0812">Transmembrane</keyword>